<protein>
    <submittedName>
        <fullName evidence="3">Zinc carboxypeptidase</fullName>
    </submittedName>
</protein>
<evidence type="ECO:0000313" key="4">
    <source>
        <dbReference type="Proteomes" id="UP000316921"/>
    </source>
</evidence>
<feature type="region of interest" description="Disordered" evidence="1">
    <location>
        <begin position="411"/>
        <end position="432"/>
    </location>
</feature>
<evidence type="ECO:0000256" key="1">
    <source>
        <dbReference type="SAM" id="MobiDB-lite"/>
    </source>
</evidence>
<dbReference type="SUPFAM" id="SSF53187">
    <property type="entry name" value="Zn-dependent exopeptidases"/>
    <property type="match status" value="1"/>
</dbReference>
<feature type="compositionally biased region" description="Acidic residues" evidence="1">
    <location>
        <begin position="411"/>
        <end position="422"/>
    </location>
</feature>
<dbReference type="Pfam" id="PF00246">
    <property type="entry name" value="Peptidase_M14"/>
    <property type="match status" value="1"/>
</dbReference>
<keyword evidence="3" id="KW-0645">Protease</keyword>
<feature type="domain" description="Peptidase M14" evidence="2">
    <location>
        <begin position="33"/>
        <end position="135"/>
    </location>
</feature>
<dbReference type="EMBL" id="CP036287">
    <property type="protein sequence ID" value="QDU67061.1"/>
    <property type="molecule type" value="Genomic_DNA"/>
</dbReference>
<reference evidence="3 4" key="1">
    <citation type="submission" date="2019-02" db="EMBL/GenBank/DDBJ databases">
        <title>Deep-cultivation of Planctomycetes and their phenomic and genomic characterization uncovers novel biology.</title>
        <authorList>
            <person name="Wiegand S."/>
            <person name="Jogler M."/>
            <person name="Boedeker C."/>
            <person name="Pinto D."/>
            <person name="Vollmers J."/>
            <person name="Rivas-Marin E."/>
            <person name="Kohn T."/>
            <person name="Peeters S.H."/>
            <person name="Heuer A."/>
            <person name="Rast P."/>
            <person name="Oberbeckmann S."/>
            <person name="Bunk B."/>
            <person name="Jeske O."/>
            <person name="Meyerdierks A."/>
            <person name="Storesund J.E."/>
            <person name="Kallscheuer N."/>
            <person name="Luecker S."/>
            <person name="Lage O.M."/>
            <person name="Pohl T."/>
            <person name="Merkel B.J."/>
            <person name="Hornburger P."/>
            <person name="Mueller R.-W."/>
            <person name="Bruemmer F."/>
            <person name="Labrenz M."/>
            <person name="Spormann A.M."/>
            <person name="Op den Camp H."/>
            <person name="Overmann J."/>
            <person name="Amann R."/>
            <person name="Jetten M.S.M."/>
            <person name="Mascher T."/>
            <person name="Medema M.H."/>
            <person name="Devos D.P."/>
            <person name="Kaster A.-K."/>
            <person name="Ovreas L."/>
            <person name="Rohde M."/>
            <person name="Galperin M.Y."/>
            <person name="Jogler C."/>
        </authorList>
    </citation>
    <scope>NUCLEOTIDE SEQUENCE [LARGE SCALE GENOMIC DNA]</scope>
    <source>
        <strain evidence="3 4">Pla133</strain>
    </source>
</reference>
<dbReference type="GO" id="GO:0006508">
    <property type="term" value="P:proteolysis"/>
    <property type="evidence" value="ECO:0007669"/>
    <property type="project" value="InterPro"/>
</dbReference>
<organism evidence="3 4">
    <name type="scientific">Engelhardtia mirabilis</name>
    <dbReference type="NCBI Taxonomy" id="2528011"/>
    <lineage>
        <taxon>Bacteria</taxon>
        <taxon>Pseudomonadati</taxon>
        <taxon>Planctomycetota</taxon>
        <taxon>Planctomycetia</taxon>
        <taxon>Planctomycetia incertae sedis</taxon>
        <taxon>Engelhardtia</taxon>
    </lineage>
</organism>
<gene>
    <name evidence="3" type="ORF">Pla133_21390</name>
</gene>
<accession>A0A518BJA8</accession>
<sequence precursor="true">MLLLTLSLWAPITAPVQGPPFELAEPQALAQGLVRLEGQYPGLAQRVPVGTSAAGSEIHALRIAPTPLDPSKPALLLIGGLEHERSFEANLVFELSERLLVAHAKGDARALALLDAYTIYSLPAPNPDGLARAAASPLGSHVGDGPDVDDDRDGRRGEDPWADVDGDGRILWMRVPDPDGGWTADPHDPRANVEADVLADLPHSFRLEREARDSDGDGKIAEDPAGDRLFEANFPADWPEHEPRAGGWATQDPAVRALCDFVVAHEDLVVVVALGAQDVLVSPPKAAGRGSGRVPASGPTEEDLEYLTKLGERYREATGVKQADNADGAGTFQRWAYDHRGLWTLSARPWTMPTEAPKAEEAAREDGASEPAPAEESTNGSAPGVPAVEVPAAVDAESEAGIEADAVVEANAEDAPTESQAEDEVKLPGKPSDDAGRLAWIDATGEAWRFADWTAFEHPDLGPVEIGGFTPAAMALPPRGEWEKIASGQLEFLYGLADTPARLVLEQFEATELSAGVWQLEARVRNDGWLPSSSDAARRARIQRPTRLFLRLPEGTSLIAGDPINVVPTLASGESHEERWIVRAADVTTLSADLVSTHAGSASAQATVSRGESR</sequence>
<dbReference type="KEGG" id="pbap:Pla133_21390"/>
<name>A0A518BJA8_9BACT</name>
<feature type="region of interest" description="Disordered" evidence="1">
    <location>
        <begin position="131"/>
        <end position="169"/>
    </location>
</feature>
<dbReference type="AlphaFoldDB" id="A0A518BJA8"/>
<feature type="region of interest" description="Disordered" evidence="1">
    <location>
        <begin position="349"/>
        <end position="386"/>
    </location>
</feature>
<keyword evidence="4" id="KW-1185">Reference proteome</keyword>
<dbReference type="InterPro" id="IPR000834">
    <property type="entry name" value="Peptidase_M14"/>
</dbReference>
<feature type="compositionally biased region" description="Basic and acidic residues" evidence="1">
    <location>
        <begin position="423"/>
        <end position="432"/>
    </location>
</feature>
<dbReference type="Proteomes" id="UP000316921">
    <property type="component" value="Chromosome"/>
</dbReference>
<dbReference type="GO" id="GO:0004181">
    <property type="term" value="F:metallocarboxypeptidase activity"/>
    <property type="evidence" value="ECO:0007669"/>
    <property type="project" value="InterPro"/>
</dbReference>
<dbReference type="GO" id="GO:0008270">
    <property type="term" value="F:zinc ion binding"/>
    <property type="evidence" value="ECO:0007669"/>
    <property type="project" value="InterPro"/>
</dbReference>
<keyword evidence="3" id="KW-0378">Hydrolase</keyword>
<keyword evidence="3" id="KW-0121">Carboxypeptidase</keyword>
<dbReference type="RefSeq" id="WP_145064889.1">
    <property type="nucleotide sequence ID" value="NZ_CP036287.1"/>
</dbReference>
<evidence type="ECO:0000259" key="2">
    <source>
        <dbReference type="Pfam" id="PF00246"/>
    </source>
</evidence>
<evidence type="ECO:0000313" key="3">
    <source>
        <dbReference type="EMBL" id="QDU67061.1"/>
    </source>
</evidence>
<proteinExistence type="predicted"/>
<dbReference type="Gene3D" id="3.40.630.10">
    <property type="entry name" value="Zn peptidases"/>
    <property type="match status" value="1"/>
</dbReference>
<feature type="compositionally biased region" description="Basic and acidic residues" evidence="1">
    <location>
        <begin position="357"/>
        <end position="367"/>
    </location>
</feature>